<dbReference type="EMBL" id="JAPAAF010000013">
    <property type="protein sequence ID" value="MCW0483151.1"/>
    <property type="molecule type" value="Genomic_DNA"/>
</dbReference>
<keyword evidence="12" id="KW-0564">Palmitate</keyword>
<name>A0AA42C8V3_9BACT</name>
<keyword evidence="10" id="KW-0626">Porin</keyword>
<comment type="similarity">
    <text evidence="2">Belongs to the BexD/CtrA/VexA family.</text>
</comment>
<keyword evidence="7" id="KW-0732">Signal</keyword>
<feature type="domain" description="Polysaccharide export protein N-terminal" evidence="16">
    <location>
        <begin position="47"/>
        <end position="147"/>
    </location>
</feature>
<dbReference type="PANTHER" id="PTHR33619:SF3">
    <property type="entry name" value="POLYSACCHARIDE EXPORT PROTEIN GFCE-RELATED"/>
    <property type="match status" value="1"/>
</dbReference>
<gene>
    <name evidence="18" type="ORF">N2K84_10450</name>
</gene>
<evidence type="ECO:0000313" key="18">
    <source>
        <dbReference type="EMBL" id="MCW0483151.1"/>
    </source>
</evidence>
<keyword evidence="3" id="KW-0813">Transport</keyword>
<keyword evidence="14" id="KW-0449">Lipoprotein</keyword>
<keyword evidence="5" id="KW-0762">Sugar transport</keyword>
<dbReference type="RefSeq" id="WP_282591753.1">
    <property type="nucleotide sequence ID" value="NZ_JAPAAF010000013.1"/>
</dbReference>
<keyword evidence="19" id="KW-1185">Reference proteome</keyword>
<evidence type="ECO:0000256" key="5">
    <source>
        <dbReference type="ARBA" id="ARBA00022597"/>
    </source>
</evidence>
<dbReference type="GO" id="GO:0015288">
    <property type="term" value="F:porin activity"/>
    <property type="evidence" value="ECO:0007669"/>
    <property type="project" value="UniProtKB-KW"/>
</dbReference>
<dbReference type="AlphaFoldDB" id="A0AA42C8V3"/>
<evidence type="ECO:0000313" key="19">
    <source>
        <dbReference type="Proteomes" id="UP001163821"/>
    </source>
</evidence>
<dbReference type="GO" id="GO:0015159">
    <property type="term" value="F:polysaccharide transmembrane transporter activity"/>
    <property type="evidence" value="ECO:0007669"/>
    <property type="project" value="InterPro"/>
</dbReference>
<comment type="caution">
    <text evidence="18">The sequence shown here is derived from an EMBL/GenBank/DDBJ whole genome shotgun (WGS) entry which is preliminary data.</text>
</comment>
<dbReference type="PANTHER" id="PTHR33619">
    <property type="entry name" value="POLYSACCHARIDE EXPORT PROTEIN GFCE-RELATED"/>
    <property type="match status" value="1"/>
</dbReference>
<evidence type="ECO:0000256" key="8">
    <source>
        <dbReference type="ARBA" id="ARBA00023047"/>
    </source>
</evidence>
<dbReference type="Gene3D" id="3.30.1950.10">
    <property type="entry name" value="wza like domain"/>
    <property type="match status" value="1"/>
</dbReference>
<evidence type="ECO:0000256" key="11">
    <source>
        <dbReference type="ARBA" id="ARBA00023136"/>
    </source>
</evidence>
<evidence type="ECO:0000259" key="16">
    <source>
        <dbReference type="Pfam" id="PF02563"/>
    </source>
</evidence>
<accession>A0AA42C8V3</accession>
<dbReference type="GO" id="GO:0046930">
    <property type="term" value="C:pore complex"/>
    <property type="evidence" value="ECO:0007669"/>
    <property type="project" value="UniProtKB-KW"/>
</dbReference>
<keyword evidence="6 15" id="KW-0812">Transmembrane</keyword>
<evidence type="ECO:0000256" key="1">
    <source>
        <dbReference type="ARBA" id="ARBA00004571"/>
    </source>
</evidence>
<evidence type="ECO:0000259" key="17">
    <source>
        <dbReference type="Pfam" id="PF22461"/>
    </source>
</evidence>
<evidence type="ECO:0000256" key="13">
    <source>
        <dbReference type="ARBA" id="ARBA00023237"/>
    </source>
</evidence>
<dbReference type="InterPro" id="IPR054765">
    <property type="entry name" value="SLBB_dom"/>
</dbReference>
<keyword evidence="13" id="KW-0998">Cell outer membrane</keyword>
<evidence type="ECO:0000256" key="2">
    <source>
        <dbReference type="ARBA" id="ARBA00009450"/>
    </source>
</evidence>
<evidence type="ECO:0000256" key="12">
    <source>
        <dbReference type="ARBA" id="ARBA00023139"/>
    </source>
</evidence>
<keyword evidence="4" id="KW-1134">Transmembrane beta strand</keyword>
<evidence type="ECO:0000256" key="15">
    <source>
        <dbReference type="SAM" id="Phobius"/>
    </source>
</evidence>
<comment type="subcellular location">
    <subcellularLocation>
        <location evidence="1">Cell outer membrane</location>
        <topology evidence="1">Multi-pass membrane protein</topology>
    </subcellularLocation>
</comment>
<evidence type="ECO:0000256" key="3">
    <source>
        <dbReference type="ARBA" id="ARBA00022448"/>
    </source>
</evidence>
<dbReference type="PROSITE" id="PS51257">
    <property type="entry name" value="PROKAR_LIPOPROTEIN"/>
    <property type="match status" value="1"/>
</dbReference>
<reference evidence="18" key="1">
    <citation type="submission" date="2022-10" db="EMBL/GenBank/DDBJ databases">
        <title>Gaoshiqiia sediminis gen. nov., sp. nov., isolated from coastal sediment.</title>
        <authorList>
            <person name="Yu W.X."/>
            <person name="Mu D.S."/>
            <person name="Du J.Z."/>
            <person name="Liang Y.Q."/>
        </authorList>
    </citation>
    <scope>NUCLEOTIDE SEQUENCE</scope>
    <source>
        <strain evidence="18">A06</strain>
    </source>
</reference>
<dbReference type="GO" id="GO:0006811">
    <property type="term" value="P:monoatomic ion transport"/>
    <property type="evidence" value="ECO:0007669"/>
    <property type="project" value="UniProtKB-KW"/>
</dbReference>
<dbReference type="Pfam" id="PF22461">
    <property type="entry name" value="SLBB_2"/>
    <property type="match status" value="1"/>
</dbReference>
<feature type="transmembrane region" description="Helical" evidence="15">
    <location>
        <begin position="6"/>
        <end position="22"/>
    </location>
</feature>
<evidence type="ECO:0000256" key="6">
    <source>
        <dbReference type="ARBA" id="ARBA00022692"/>
    </source>
</evidence>
<evidence type="ECO:0000256" key="4">
    <source>
        <dbReference type="ARBA" id="ARBA00022452"/>
    </source>
</evidence>
<keyword evidence="11 15" id="KW-0472">Membrane</keyword>
<dbReference type="InterPro" id="IPR003715">
    <property type="entry name" value="Poly_export_N"/>
</dbReference>
<proteinExistence type="inferred from homology"/>
<keyword evidence="15" id="KW-1133">Transmembrane helix</keyword>
<evidence type="ECO:0000256" key="14">
    <source>
        <dbReference type="ARBA" id="ARBA00023288"/>
    </source>
</evidence>
<evidence type="ECO:0000256" key="7">
    <source>
        <dbReference type="ARBA" id="ARBA00022729"/>
    </source>
</evidence>
<protein>
    <submittedName>
        <fullName evidence="18">Polysaccharide biosynthesis/export family protein</fullName>
    </submittedName>
</protein>
<evidence type="ECO:0000256" key="10">
    <source>
        <dbReference type="ARBA" id="ARBA00023114"/>
    </source>
</evidence>
<dbReference type="Pfam" id="PF02563">
    <property type="entry name" value="Poly_export"/>
    <property type="match status" value="1"/>
</dbReference>
<dbReference type="GO" id="GO:0009279">
    <property type="term" value="C:cell outer membrane"/>
    <property type="evidence" value="ECO:0007669"/>
    <property type="project" value="UniProtKB-SubCell"/>
</dbReference>
<dbReference type="Proteomes" id="UP001163821">
    <property type="component" value="Unassembled WGS sequence"/>
</dbReference>
<evidence type="ECO:0000256" key="9">
    <source>
        <dbReference type="ARBA" id="ARBA00023065"/>
    </source>
</evidence>
<dbReference type="Gene3D" id="3.10.560.10">
    <property type="entry name" value="Outer membrane lipoprotein wza domain like"/>
    <property type="match status" value="1"/>
</dbReference>
<keyword evidence="9" id="KW-0406">Ion transport</keyword>
<feature type="domain" description="SLBB" evidence="17">
    <location>
        <begin position="151"/>
        <end position="230"/>
    </location>
</feature>
<feature type="transmembrane region" description="Helical" evidence="15">
    <location>
        <begin position="244"/>
        <end position="263"/>
    </location>
</feature>
<keyword evidence="8" id="KW-0625">Polysaccharide transport</keyword>
<sequence>MNTKNWLRIVGIVLVSVSLFSCSTKKNMTYFRDIEGEIIEKGLPVPPADHIIKPNDNLFITVKTIDPEINELFSNNNGGGAAAMNNQRFQSLADQYIYGYQVDSRGKVFLPIMGEVHLAGLTLAGAQNEIMRRAGEYLKDANIQVKLLNFKVSLLGEVRNPGVLYNYNNTLTILEAISMAGGITEYGELRNILVMREVPQGTKSFQLDLTKKSILDSEAFYLQPNDMVYIKAQTMKSTRINTTLYTLILSSISTLLVILRFMAD</sequence>
<organism evidence="18 19">
    <name type="scientific">Gaoshiqia sediminis</name>
    <dbReference type="NCBI Taxonomy" id="2986998"/>
    <lineage>
        <taxon>Bacteria</taxon>
        <taxon>Pseudomonadati</taxon>
        <taxon>Bacteroidota</taxon>
        <taxon>Bacteroidia</taxon>
        <taxon>Marinilabiliales</taxon>
        <taxon>Prolixibacteraceae</taxon>
        <taxon>Gaoshiqia</taxon>
    </lineage>
</organism>
<dbReference type="InterPro" id="IPR049712">
    <property type="entry name" value="Poly_export"/>
</dbReference>